<dbReference type="EMBL" id="FOLO01000022">
    <property type="protein sequence ID" value="SFC90566.1"/>
    <property type="molecule type" value="Genomic_DNA"/>
</dbReference>
<name>A0A1I1MZN9_9GAMM</name>
<evidence type="ECO:0000313" key="2">
    <source>
        <dbReference type="Proteomes" id="UP000198862"/>
    </source>
</evidence>
<protein>
    <recommendedName>
        <fullName evidence="3">N-acetyltransferase</fullName>
    </recommendedName>
</protein>
<dbReference type="Proteomes" id="UP000198862">
    <property type="component" value="Unassembled WGS sequence"/>
</dbReference>
<gene>
    <name evidence="1" type="ORF">SAMN02745724_02889</name>
</gene>
<dbReference type="Gene3D" id="3.40.630.30">
    <property type="match status" value="1"/>
</dbReference>
<dbReference type="OrthoDB" id="9776898at2"/>
<dbReference type="PANTHER" id="PTHR47017">
    <property type="entry name" value="ACYL-COA"/>
    <property type="match status" value="1"/>
</dbReference>
<sequence length="377" mass="43983">MYSYKIITHINEISATRWDLFFDDNPFTKHAFIHACEASLSASSKQGWQAHHFLIYENDTLIAVMPGYVKSHSYGEYVFDWSWAEAYQNHGLTYYPKWVCSIPFTPVEGGRIATNSSNLSMLYQYIKTILNAQSKKYNWSGFHINFCDKKTSHLLGKQDVSSRLGVQFQWFNKDYQSFDDYLSCLTARKRKVIKKERLKAVAEDISIKWLTGCKISSDIIEQFIAFYQRTYLKRSGHLGYLNSDFFSLLKQNMSDELVIMIATKDENVIAATLSLKSSTTLYGRYWGASEYYDFLHFELCYYQGIEYCIKNNLKCFHSGAQGEHKIARGFEPVFTYSNHTMVHPDFSLAIDNFLIHESQQMQNYHQQCQTLLPFKNQ</sequence>
<dbReference type="RefSeq" id="WP_091985293.1">
    <property type="nucleotide sequence ID" value="NZ_FOLO01000022.1"/>
</dbReference>
<dbReference type="STRING" id="1123010.SAMN02745724_02889"/>
<dbReference type="PANTHER" id="PTHR47017:SF1">
    <property type="entry name" value="ACYL-COA"/>
    <property type="match status" value="1"/>
</dbReference>
<evidence type="ECO:0000313" key="1">
    <source>
        <dbReference type="EMBL" id="SFC90566.1"/>
    </source>
</evidence>
<evidence type="ECO:0008006" key="3">
    <source>
        <dbReference type="Google" id="ProtNLM"/>
    </source>
</evidence>
<dbReference type="InterPro" id="IPR016181">
    <property type="entry name" value="Acyl_CoA_acyltransferase"/>
</dbReference>
<accession>A0A1I1MZN9</accession>
<dbReference type="AlphaFoldDB" id="A0A1I1MZN9"/>
<keyword evidence="2" id="KW-1185">Reference proteome</keyword>
<dbReference type="SUPFAM" id="SSF55729">
    <property type="entry name" value="Acyl-CoA N-acyltransferases (Nat)"/>
    <property type="match status" value="1"/>
</dbReference>
<dbReference type="Pfam" id="PF04339">
    <property type="entry name" value="FemAB_like"/>
    <property type="match status" value="1"/>
</dbReference>
<proteinExistence type="predicted"/>
<reference evidence="1 2" key="1">
    <citation type="submission" date="2016-10" db="EMBL/GenBank/DDBJ databases">
        <authorList>
            <person name="de Groot N.N."/>
        </authorList>
    </citation>
    <scope>NUCLEOTIDE SEQUENCE [LARGE SCALE GENOMIC DNA]</scope>
    <source>
        <strain evidence="1 2">DSM 6059</strain>
    </source>
</reference>
<dbReference type="InterPro" id="IPR007434">
    <property type="entry name" value="FemAB-like"/>
</dbReference>
<organism evidence="1 2">
    <name type="scientific">Pseudoalteromonas denitrificans DSM 6059</name>
    <dbReference type="NCBI Taxonomy" id="1123010"/>
    <lineage>
        <taxon>Bacteria</taxon>
        <taxon>Pseudomonadati</taxon>
        <taxon>Pseudomonadota</taxon>
        <taxon>Gammaproteobacteria</taxon>
        <taxon>Alteromonadales</taxon>
        <taxon>Pseudoalteromonadaceae</taxon>
        <taxon>Pseudoalteromonas</taxon>
    </lineage>
</organism>